<reference evidence="2 3" key="1">
    <citation type="journal article" date="2014" name="BMC Genomics">
        <title>Comparative genomics of Bradyrhizobium japonicum CPAC 15 and Bradyrhizobium diazoefficiens CPAC 7: elite model strains for understanding symbiotic performance with soybean.</title>
        <authorList>
            <person name="Siqueira A.F."/>
            <person name="Ormeno-Orrillo E."/>
            <person name="Souza R.C."/>
            <person name="Rodrigues E.P."/>
            <person name="Almeida L.G."/>
            <person name="Barcellos F.G."/>
            <person name="Batista J.S."/>
            <person name="Nakatami A.S."/>
            <person name="Martinez-Romero E."/>
            <person name="Vasconcelos A.T."/>
            <person name="Hungria M."/>
        </authorList>
    </citation>
    <scope>NUCLEOTIDE SEQUENCE [LARGE SCALE GENOMIC DNA]</scope>
    <source>
        <strain evidence="2 3">SEMIA 5080</strain>
    </source>
</reference>
<name>A0A837CC41_9BRAD</name>
<evidence type="ECO:0000313" key="3">
    <source>
        <dbReference type="Proteomes" id="UP000024900"/>
    </source>
</evidence>
<gene>
    <name evidence="2" type="ORF">BJA5080_08318</name>
</gene>
<organism evidence="2 3">
    <name type="scientific">Bradyrhizobium diazoefficiens SEMIA 5080</name>
    <dbReference type="NCBI Taxonomy" id="754504"/>
    <lineage>
        <taxon>Bacteria</taxon>
        <taxon>Pseudomonadati</taxon>
        <taxon>Pseudomonadota</taxon>
        <taxon>Alphaproteobacteria</taxon>
        <taxon>Hyphomicrobiales</taxon>
        <taxon>Nitrobacteraceae</taxon>
        <taxon>Bradyrhizobium</taxon>
    </lineage>
</organism>
<feature type="region of interest" description="Disordered" evidence="1">
    <location>
        <begin position="52"/>
        <end position="76"/>
    </location>
</feature>
<dbReference type="Proteomes" id="UP000024900">
    <property type="component" value="Unassembled WGS sequence"/>
</dbReference>
<proteinExistence type="predicted"/>
<feature type="compositionally biased region" description="Basic and acidic residues" evidence="1">
    <location>
        <begin position="53"/>
        <end position="75"/>
    </location>
</feature>
<feature type="region of interest" description="Disordered" evidence="1">
    <location>
        <begin position="399"/>
        <end position="430"/>
    </location>
</feature>
<accession>A0A837CC41</accession>
<feature type="compositionally biased region" description="Basic and acidic residues" evidence="1">
    <location>
        <begin position="414"/>
        <end position="424"/>
    </location>
</feature>
<sequence>MCERPYRPLRQIDGAAQLVNLANIRGYRREAGFSQRLKLASLRRDAFQGVRHCAAEHPDQRHKGRTDDDREDQSGKLEPSNILNEVILGSQQQDAAVVSFAKCELRQSEQVALSVLIADEALVVVAVMRPSNNGGHHSGIDLVDAGQLRLRRMRHRAFDKSRKFGMRDERAGLVEYHDRAILARPLRLDECTEGIELEIGCENARHLAPQRGADGDHRRVDAERQIGCRNIWPVRPQRLPVPGPLAAVVSVVPQVDFADLVALTVLKDTAHRQIASWRRTNQADRKFGARRRPQPVALVFAETAGAPHLQPCAIVEASIDAVHLRHFLQRRFEQGDGPAGLRPFIGIGYARTGRQHIHQRRDGIQFALQTAQRLGAGGVHECRRGFMCRRAQRAGLYGYQQPSERDDKRHHRQCDRGSEGEHAKPPRRFAQAIVFPENVQQ</sequence>
<evidence type="ECO:0000256" key="1">
    <source>
        <dbReference type="SAM" id="MobiDB-lite"/>
    </source>
</evidence>
<comment type="caution">
    <text evidence="2">The sequence shown here is derived from an EMBL/GenBank/DDBJ whole genome shotgun (WGS) entry which is preliminary data.</text>
</comment>
<protein>
    <submittedName>
        <fullName evidence="2">Uncharacterized protein</fullName>
    </submittedName>
</protein>
<evidence type="ECO:0000313" key="2">
    <source>
        <dbReference type="EMBL" id="KGJ66511.1"/>
    </source>
</evidence>
<dbReference type="AlphaFoldDB" id="A0A837CC41"/>
<dbReference type="EMBL" id="ADOU02000005">
    <property type="protein sequence ID" value="KGJ66511.1"/>
    <property type="molecule type" value="Genomic_DNA"/>
</dbReference>